<dbReference type="InterPro" id="IPR001283">
    <property type="entry name" value="CRISP-related"/>
</dbReference>
<dbReference type="PROSITE" id="PS01009">
    <property type="entry name" value="CRISP_1"/>
    <property type="match status" value="4"/>
</dbReference>
<dbReference type="InterPro" id="IPR014044">
    <property type="entry name" value="CAP_dom"/>
</dbReference>
<feature type="compositionally biased region" description="Pro residues" evidence="1">
    <location>
        <begin position="952"/>
        <end position="961"/>
    </location>
</feature>
<dbReference type="GO" id="GO:0005576">
    <property type="term" value="C:extracellular region"/>
    <property type="evidence" value="ECO:0007669"/>
    <property type="project" value="InterPro"/>
</dbReference>
<feature type="domain" description="SCP" evidence="2">
    <location>
        <begin position="140"/>
        <end position="307"/>
    </location>
</feature>
<sequence>QMLWAETTEIGCGAVHYKTQFRGFDFSHAKIYVCNYGPAGNILGRPIYLQGPAATKCNGAVSTTYKHLCEAMPAGSSSVTKPPVTSGPIVTAEPGECKFTAPTTAYTSGCDYGKKYENTHSANLKPNCSCEVHTQGMGTLQKAEILKIHNEFRALVAKGEETRGNPGPQPAGANIQQLTWSDQLAETAQAWANQCPFLQHDTYSNRLTCDYPVVGQNIYYTWSNKPDSVWERGISRWYNEVKDVNHLLVDFYAENKLTIGHYTQIMWAETAQVGCGQVQYKTKFRGFNFKEAKIYVCNYGPAGNVLGRPIYERGEAATKCKTKASNTYPELCDNTPVTSNINTRSVRGWYVFKDKTFKPALGDTSSKAYRDLKLLKELKFMEEYQRTMGDRFVSFEVVAFHSGSVIIEAILTVKRKVTMKLIEAATLALIIPGGLDLSDIKSIFNPPDQVTTTEDPNQCKFRAEVPALSSGCDFSKHGSEHSVNIGVNCSCAVHKVGITKADKEEIIKSHNEYRVKVALGNEKRGDPGAQPSGANIKELIWSEELAEGAQAWANQCPFLRHDTYTNRKTCTFPVVGQNIYYTWSNNPASVWSRGIDRWYNEVSKMPKLLVDFYAENKQTIGHYTQMIWADTAQIGCGAVHYETSFRGHDFKEAKIYVCNYGPAGNILGKPIYIKGPTASQCPASKSKKYPELCDSTIVKPTVAPTLKPGECKFTATVPKLKKDCDYKSYGDLHTANLDKNCSCEVHKAGVTDEEKEQILKVHNDYRALVASGDEKRGNPGPQPSGSNIKELLWNDQLAEIAQRWANQCPFLQHDTYANRRTCNFPVAGQNIYYTWTNSKKSVWERGIGRWYNEVAQMANILVDFYAEDEETIGHYTQVLWAETAEIGCGAVVYKTEFRDIKFNNAKIYVCNYGPAGNILGKSIYQRGSPASECITKKSNKYPELCESTRARPPTPAPPTTQPPDVCRFTAPVPPIKKNIWRKCNFRKKYPPTHTVNLEKNCSCQVHTLGVSEEEKQEILNLHNTLRSKVAQGKEKKGDPGPQFAGSDIIELKWNVQLAITAQAWANQCPFLQHDTYSNRKTCSHVVVGQNIYYTWSNSSKGAWTKGINRWYNEVKDVPNILVNFYAETEATIGHYTQMIWAKTRDIGCGAVIYKTKFRNFLFENAKIYVCNYGPAGNILGLPIYTRGNSATECDGDKSEEYKGLCAP</sequence>
<dbReference type="InterPro" id="IPR035940">
    <property type="entry name" value="CAP_sf"/>
</dbReference>
<dbReference type="PANTHER" id="PTHR10334">
    <property type="entry name" value="CYSTEINE-RICH SECRETORY PROTEIN-RELATED"/>
    <property type="match status" value="1"/>
</dbReference>
<dbReference type="Gene3D" id="3.40.33.10">
    <property type="entry name" value="CAP"/>
    <property type="match status" value="5"/>
</dbReference>
<feature type="region of interest" description="Disordered" evidence="1">
    <location>
        <begin position="946"/>
        <end position="965"/>
    </location>
</feature>
<dbReference type="SMART" id="SM00198">
    <property type="entry name" value="SCP"/>
    <property type="match status" value="4"/>
</dbReference>
<name>A0AAV2PNT0_MEGNR</name>
<dbReference type="Proteomes" id="UP001497623">
    <property type="component" value="Unassembled WGS sequence"/>
</dbReference>
<keyword evidence="4" id="KW-1185">Reference proteome</keyword>
<dbReference type="PRINTS" id="PR00837">
    <property type="entry name" value="V5TPXLIKE"/>
</dbReference>
<proteinExistence type="predicted"/>
<dbReference type="PROSITE" id="PS01010">
    <property type="entry name" value="CRISP_2"/>
    <property type="match status" value="5"/>
</dbReference>
<dbReference type="PRINTS" id="PR00838">
    <property type="entry name" value="V5ALLERGEN"/>
</dbReference>
<dbReference type="InterPro" id="IPR002413">
    <property type="entry name" value="V5_allergen-like"/>
</dbReference>
<feature type="domain" description="SCP" evidence="2">
    <location>
        <begin position="501"/>
        <end position="668"/>
    </location>
</feature>
<organism evidence="3 4">
    <name type="scientific">Meganyctiphanes norvegica</name>
    <name type="common">Northern krill</name>
    <name type="synonym">Thysanopoda norvegica</name>
    <dbReference type="NCBI Taxonomy" id="48144"/>
    <lineage>
        <taxon>Eukaryota</taxon>
        <taxon>Metazoa</taxon>
        <taxon>Ecdysozoa</taxon>
        <taxon>Arthropoda</taxon>
        <taxon>Crustacea</taxon>
        <taxon>Multicrustacea</taxon>
        <taxon>Malacostraca</taxon>
        <taxon>Eumalacostraca</taxon>
        <taxon>Eucarida</taxon>
        <taxon>Euphausiacea</taxon>
        <taxon>Euphausiidae</taxon>
        <taxon>Meganyctiphanes</taxon>
    </lineage>
</organism>
<dbReference type="Pfam" id="PF00188">
    <property type="entry name" value="CAP"/>
    <property type="match status" value="4"/>
</dbReference>
<dbReference type="InterPro" id="IPR018244">
    <property type="entry name" value="Allrgn_V5/Tpx1_CS"/>
</dbReference>
<feature type="non-terminal residue" evidence="3">
    <location>
        <position position="1"/>
    </location>
</feature>
<feature type="domain" description="SCP" evidence="2">
    <location>
        <begin position="753"/>
        <end position="920"/>
    </location>
</feature>
<dbReference type="EMBL" id="CAXKWB010000344">
    <property type="protein sequence ID" value="CAL4060377.1"/>
    <property type="molecule type" value="Genomic_DNA"/>
</dbReference>
<dbReference type="AlphaFoldDB" id="A0AAV2PNT0"/>
<accession>A0AAV2PNT0</accession>
<dbReference type="SUPFAM" id="SSF55797">
    <property type="entry name" value="PR-1-like"/>
    <property type="match status" value="5"/>
</dbReference>
<dbReference type="CDD" id="cd05380">
    <property type="entry name" value="CAP_euk"/>
    <property type="match status" value="4"/>
</dbReference>
<evidence type="ECO:0000256" key="1">
    <source>
        <dbReference type="SAM" id="MobiDB-lite"/>
    </source>
</evidence>
<evidence type="ECO:0000313" key="3">
    <source>
        <dbReference type="EMBL" id="CAL4060377.1"/>
    </source>
</evidence>
<protein>
    <recommendedName>
        <fullName evidence="2">SCP domain-containing protein</fullName>
    </recommendedName>
</protein>
<reference evidence="3 4" key="1">
    <citation type="submission" date="2024-05" db="EMBL/GenBank/DDBJ databases">
        <authorList>
            <person name="Wallberg A."/>
        </authorList>
    </citation>
    <scope>NUCLEOTIDE SEQUENCE [LARGE SCALE GENOMIC DNA]</scope>
</reference>
<evidence type="ECO:0000259" key="2">
    <source>
        <dbReference type="SMART" id="SM00198"/>
    </source>
</evidence>
<evidence type="ECO:0000313" key="4">
    <source>
        <dbReference type="Proteomes" id="UP001497623"/>
    </source>
</evidence>
<feature type="domain" description="SCP" evidence="2">
    <location>
        <begin position="1013"/>
        <end position="1180"/>
    </location>
</feature>
<comment type="caution">
    <text evidence="3">The sequence shown here is derived from an EMBL/GenBank/DDBJ whole genome shotgun (WGS) entry which is preliminary data.</text>
</comment>
<gene>
    <name evidence="3" type="ORF">MNOR_LOCUS1305</name>
</gene>